<feature type="binding site" evidence="12">
    <location>
        <position position="249"/>
    </location>
    <ligand>
        <name>K(+)</name>
        <dbReference type="ChEBI" id="CHEBI:29103"/>
    </ligand>
</feature>
<dbReference type="Gene3D" id="3.40.1190.20">
    <property type="match status" value="1"/>
</dbReference>
<name>A0A3M8CX41_9BACL</name>
<dbReference type="GO" id="GO:0004747">
    <property type="term" value="F:ribokinase activity"/>
    <property type="evidence" value="ECO:0007669"/>
    <property type="project" value="UniProtKB-UniRule"/>
</dbReference>
<dbReference type="CDD" id="cd01174">
    <property type="entry name" value="ribokinase"/>
    <property type="match status" value="1"/>
</dbReference>
<comment type="caution">
    <text evidence="12">Lacks conserved residue(s) required for the propagation of feature annotation.</text>
</comment>
<keyword evidence="12" id="KW-0963">Cytoplasm</keyword>
<feature type="domain" description="Carbohydrate kinase PfkB" evidence="13">
    <location>
        <begin position="6"/>
        <end position="295"/>
    </location>
</feature>
<comment type="pathway">
    <text evidence="12">Carbohydrate metabolism; D-ribose degradation; D-ribose 5-phosphate from beta-D-ribopyranose: step 2/2.</text>
</comment>
<dbReference type="InterPro" id="IPR002173">
    <property type="entry name" value="Carboh/pur_kinase_PfkB_CS"/>
</dbReference>
<evidence type="ECO:0000313" key="15">
    <source>
        <dbReference type="Proteomes" id="UP000269573"/>
    </source>
</evidence>
<feature type="binding site" evidence="12">
    <location>
        <position position="253"/>
    </location>
    <ligand>
        <name>substrate</name>
    </ligand>
</feature>
<dbReference type="InterPro" id="IPR029056">
    <property type="entry name" value="Ribokinase-like"/>
</dbReference>
<dbReference type="GO" id="GO:0005524">
    <property type="term" value="F:ATP binding"/>
    <property type="evidence" value="ECO:0007669"/>
    <property type="project" value="UniProtKB-UniRule"/>
</dbReference>
<dbReference type="GO" id="GO:0046872">
    <property type="term" value="F:metal ion binding"/>
    <property type="evidence" value="ECO:0007669"/>
    <property type="project" value="UniProtKB-KW"/>
</dbReference>
<evidence type="ECO:0000256" key="12">
    <source>
        <dbReference type="HAMAP-Rule" id="MF_01987"/>
    </source>
</evidence>
<organism evidence="14 15">
    <name type="scientific">Brevibacillus nitrificans</name>
    <dbReference type="NCBI Taxonomy" id="651560"/>
    <lineage>
        <taxon>Bacteria</taxon>
        <taxon>Bacillati</taxon>
        <taxon>Bacillota</taxon>
        <taxon>Bacilli</taxon>
        <taxon>Bacillales</taxon>
        <taxon>Paenibacillaceae</taxon>
        <taxon>Brevibacillus</taxon>
    </lineage>
</organism>
<feature type="binding site" evidence="12">
    <location>
        <position position="142"/>
    </location>
    <ligand>
        <name>substrate</name>
    </ligand>
</feature>
<evidence type="ECO:0000256" key="5">
    <source>
        <dbReference type="ARBA" id="ARBA00022723"/>
    </source>
</evidence>
<keyword evidence="9 12" id="KW-0460">Magnesium</keyword>
<evidence type="ECO:0000256" key="9">
    <source>
        <dbReference type="ARBA" id="ARBA00022842"/>
    </source>
</evidence>
<feature type="binding site" evidence="12">
    <location>
        <position position="288"/>
    </location>
    <ligand>
        <name>K(+)</name>
        <dbReference type="ChEBI" id="CHEBI:29103"/>
    </ligand>
</feature>
<feature type="binding site" evidence="12">
    <location>
        <position position="247"/>
    </location>
    <ligand>
        <name>K(+)</name>
        <dbReference type="ChEBI" id="CHEBI:29103"/>
    </ligand>
</feature>
<dbReference type="RefSeq" id="WP_122925891.1">
    <property type="nucleotide sequence ID" value="NZ_RHHU01000017.1"/>
</dbReference>
<dbReference type="InterPro" id="IPR011877">
    <property type="entry name" value="Ribokinase"/>
</dbReference>
<comment type="function">
    <text evidence="12">Catalyzes the phosphorylation of ribose at O-5 in a reaction requiring ATP and magnesium. The resulting D-ribose-5-phosphate can then be used either for sythesis of nucleotides, histidine, and tryptophan, or as a component of the pentose phosphate pathway.</text>
</comment>
<evidence type="ECO:0000256" key="3">
    <source>
        <dbReference type="ARBA" id="ARBA00016943"/>
    </source>
</evidence>
<dbReference type="UniPathway" id="UPA00916">
    <property type="reaction ID" value="UER00889"/>
</dbReference>
<evidence type="ECO:0000256" key="2">
    <source>
        <dbReference type="ARBA" id="ARBA00012035"/>
    </source>
</evidence>
<feature type="binding site" evidence="12">
    <location>
        <begin position="252"/>
        <end position="253"/>
    </location>
    <ligand>
        <name>ATP</name>
        <dbReference type="ChEBI" id="CHEBI:30616"/>
    </ligand>
</feature>
<dbReference type="GO" id="GO:0005829">
    <property type="term" value="C:cytosol"/>
    <property type="evidence" value="ECO:0007669"/>
    <property type="project" value="TreeGrafter"/>
</dbReference>
<evidence type="ECO:0000256" key="1">
    <source>
        <dbReference type="ARBA" id="ARBA00005380"/>
    </source>
</evidence>
<dbReference type="AlphaFoldDB" id="A0A3M8CX41"/>
<feature type="binding site" evidence="12">
    <location>
        <position position="186"/>
    </location>
    <ligand>
        <name>ATP</name>
        <dbReference type="ChEBI" id="CHEBI:30616"/>
    </ligand>
</feature>
<comment type="activity regulation">
    <text evidence="12">Activated by a monovalent cation that binds near, but not in, the active site. The most likely occupant of the site in vivo is potassium. Ion binding induces a conformational change that may alter substrate affinity.</text>
</comment>
<comment type="catalytic activity">
    <reaction evidence="12">
        <text>D-ribose + ATP = D-ribose 5-phosphate + ADP + H(+)</text>
        <dbReference type="Rhea" id="RHEA:13697"/>
        <dbReference type="ChEBI" id="CHEBI:15378"/>
        <dbReference type="ChEBI" id="CHEBI:30616"/>
        <dbReference type="ChEBI" id="CHEBI:47013"/>
        <dbReference type="ChEBI" id="CHEBI:78346"/>
        <dbReference type="ChEBI" id="CHEBI:456216"/>
        <dbReference type="EC" id="2.7.1.15"/>
    </reaction>
</comment>
<comment type="caution">
    <text evidence="14">The sequence shown here is derived from an EMBL/GenBank/DDBJ whole genome shotgun (WGS) entry which is preliminary data.</text>
</comment>
<comment type="similarity">
    <text evidence="1">Belongs to the carbohydrate kinase pfkB family.</text>
</comment>
<keyword evidence="6 12" id="KW-0547">Nucleotide-binding</keyword>
<dbReference type="PROSITE" id="PS00583">
    <property type="entry name" value="PFKB_KINASES_1"/>
    <property type="match status" value="1"/>
</dbReference>
<gene>
    <name evidence="12 14" type="primary">rbsK</name>
    <name evidence="14" type="ORF">EDM59_23785</name>
</gene>
<evidence type="ECO:0000256" key="10">
    <source>
        <dbReference type="ARBA" id="ARBA00022958"/>
    </source>
</evidence>
<dbReference type="PRINTS" id="PR00990">
    <property type="entry name" value="RIBOKINASE"/>
</dbReference>
<reference evidence="14 15" key="1">
    <citation type="submission" date="2018-10" db="EMBL/GenBank/DDBJ databases">
        <title>Phylogenomics of Brevibacillus.</title>
        <authorList>
            <person name="Dunlap C."/>
        </authorList>
    </citation>
    <scope>NUCLEOTIDE SEQUENCE [LARGE SCALE GENOMIC DNA]</scope>
    <source>
        <strain evidence="14 15">JCM 15774</strain>
    </source>
</reference>
<dbReference type="InterPro" id="IPR002139">
    <property type="entry name" value="Ribo/fructo_kinase"/>
</dbReference>
<evidence type="ECO:0000256" key="6">
    <source>
        <dbReference type="ARBA" id="ARBA00022741"/>
    </source>
</evidence>
<dbReference type="InterPro" id="IPR011611">
    <property type="entry name" value="PfkB_dom"/>
</dbReference>
<comment type="subcellular location">
    <subcellularLocation>
        <location evidence="12">Cytoplasm</location>
    </subcellularLocation>
</comment>
<comment type="subunit">
    <text evidence="12">Homodimer.</text>
</comment>
<feature type="binding site" evidence="12">
    <location>
        <begin position="42"/>
        <end position="46"/>
    </location>
    <ligand>
        <name>substrate</name>
    </ligand>
</feature>
<dbReference type="PANTHER" id="PTHR10584">
    <property type="entry name" value="SUGAR KINASE"/>
    <property type="match status" value="1"/>
</dbReference>
<comment type="similarity">
    <text evidence="12">Belongs to the carbohydrate kinase PfkB family. Ribokinase subfamily.</text>
</comment>
<evidence type="ECO:0000256" key="8">
    <source>
        <dbReference type="ARBA" id="ARBA00022840"/>
    </source>
</evidence>
<keyword evidence="15" id="KW-1185">Reference proteome</keyword>
<feature type="active site" description="Proton acceptor" evidence="12">
    <location>
        <position position="253"/>
    </location>
</feature>
<evidence type="ECO:0000259" key="13">
    <source>
        <dbReference type="Pfam" id="PF00294"/>
    </source>
</evidence>
<evidence type="ECO:0000256" key="11">
    <source>
        <dbReference type="ARBA" id="ARBA00023277"/>
    </source>
</evidence>
<keyword evidence="4 12" id="KW-0808">Transferase</keyword>
<keyword evidence="7 12" id="KW-0418">Kinase</keyword>
<dbReference type="NCBIfam" id="TIGR02152">
    <property type="entry name" value="D_ribokin_bact"/>
    <property type="match status" value="1"/>
</dbReference>
<keyword evidence="11 12" id="KW-0119">Carbohydrate metabolism</keyword>
<dbReference type="GO" id="GO:0019303">
    <property type="term" value="P:D-ribose catabolic process"/>
    <property type="evidence" value="ECO:0007669"/>
    <property type="project" value="UniProtKB-UniRule"/>
</dbReference>
<keyword evidence="5 12" id="KW-0479">Metal-binding</keyword>
<dbReference type="Pfam" id="PF00294">
    <property type="entry name" value="PfkB"/>
    <property type="match status" value="1"/>
</dbReference>
<dbReference type="SUPFAM" id="SSF53613">
    <property type="entry name" value="Ribokinase-like"/>
    <property type="match status" value="1"/>
</dbReference>
<dbReference type="HAMAP" id="MF_01987">
    <property type="entry name" value="Ribokinase"/>
    <property type="match status" value="1"/>
</dbReference>
<keyword evidence="8 12" id="KW-0067">ATP-binding</keyword>
<dbReference type="Proteomes" id="UP000269573">
    <property type="component" value="Unassembled WGS sequence"/>
</dbReference>
<dbReference type="EC" id="2.7.1.15" evidence="2 12"/>
<evidence type="ECO:0000313" key="14">
    <source>
        <dbReference type="EMBL" id="RNB80370.1"/>
    </source>
</evidence>
<feature type="binding site" evidence="12">
    <location>
        <position position="286"/>
    </location>
    <ligand>
        <name>K(+)</name>
        <dbReference type="ChEBI" id="CHEBI:29103"/>
    </ligand>
</feature>
<feature type="binding site" evidence="12">
    <location>
        <position position="283"/>
    </location>
    <ligand>
        <name>K(+)</name>
        <dbReference type="ChEBI" id="CHEBI:29103"/>
    </ligand>
</feature>
<evidence type="ECO:0000256" key="7">
    <source>
        <dbReference type="ARBA" id="ARBA00022777"/>
    </source>
</evidence>
<feature type="binding site" evidence="12">
    <location>
        <begin position="14"/>
        <end position="16"/>
    </location>
    <ligand>
        <name>substrate</name>
    </ligand>
</feature>
<comment type="cofactor">
    <cofactor evidence="12">
        <name>Mg(2+)</name>
        <dbReference type="ChEBI" id="CHEBI:18420"/>
    </cofactor>
    <text evidence="12">Requires a divalent cation, most likely magnesium in vivo, as an electrophilic catalyst to aid phosphoryl group transfer. It is the chelate of the metal and the nucleotide that is the actual substrate.</text>
</comment>
<keyword evidence="10 12" id="KW-0630">Potassium</keyword>
<dbReference type="PROSITE" id="PS00584">
    <property type="entry name" value="PFKB_KINASES_2"/>
    <property type="match status" value="1"/>
</dbReference>
<evidence type="ECO:0000256" key="4">
    <source>
        <dbReference type="ARBA" id="ARBA00022679"/>
    </source>
</evidence>
<sequence length="305" mass="31431">MKKPPQVVVIGSLNMDIVVEAKRPPLMGETVHGNQVHFIPGGKGANQAVASARLGAKTTMIGAVGADAFGTELLQALKQEGIDVEAVKTEADSHTGVASIVLSQGDNQIIVVAGANGQVTPADINTHVDKIKQSDVVLLQLEIPLETVIYAATKAKELGKTVVLNPAPARELPDELLSQVDVLIPNESELYLLAQADAKIELADAMHAMLQKGVSTVVTTLGSKGAAYLTAKGEQGLVASHRVQVVDTTGAGDSFNAGFSYALAGGAAVEEAVAFATKVAALAVTKLGAQAGMPTLAQVEEFIAE</sequence>
<feature type="binding site" evidence="12">
    <location>
        <begin position="220"/>
        <end position="225"/>
    </location>
    <ligand>
        <name>ATP</name>
        <dbReference type="ChEBI" id="CHEBI:30616"/>
    </ligand>
</feature>
<accession>A0A3M8CX41</accession>
<protein>
    <recommendedName>
        <fullName evidence="3 12">Ribokinase</fullName>
        <shortName evidence="12">RK</shortName>
        <ecNumber evidence="2 12">2.7.1.15</ecNumber>
    </recommendedName>
</protein>
<dbReference type="EMBL" id="RHHU01000017">
    <property type="protein sequence ID" value="RNB80370.1"/>
    <property type="molecule type" value="Genomic_DNA"/>
</dbReference>
<proteinExistence type="inferred from homology"/>
<dbReference type="PANTHER" id="PTHR10584:SF166">
    <property type="entry name" value="RIBOKINASE"/>
    <property type="match status" value="1"/>
</dbReference>